<dbReference type="EMBL" id="BAAARY010000008">
    <property type="protein sequence ID" value="GAA2523275.1"/>
    <property type="molecule type" value="Genomic_DNA"/>
</dbReference>
<accession>A0ABP6AUW2</accession>
<evidence type="ECO:0000256" key="8">
    <source>
        <dbReference type="RuleBase" id="RU366073"/>
    </source>
</evidence>
<dbReference type="InterPro" id="IPR050728">
    <property type="entry name" value="Zinc_Metalloprotease_M4"/>
</dbReference>
<evidence type="ECO:0000313" key="13">
    <source>
        <dbReference type="EMBL" id="GAA2523275.1"/>
    </source>
</evidence>
<comment type="cofactor">
    <cofactor evidence="8">
        <name>Zn(2+)</name>
        <dbReference type="ChEBI" id="CHEBI:29105"/>
    </cofactor>
</comment>
<evidence type="ECO:0000313" key="14">
    <source>
        <dbReference type="Proteomes" id="UP001499978"/>
    </source>
</evidence>
<protein>
    <recommendedName>
        <fullName evidence="8">Neutral metalloproteinase</fullName>
        <ecNumber evidence="8">3.4.24.-</ecNumber>
    </recommendedName>
</protein>
<evidence type="ECO:0000256" key="9">
    <source>
        <dbReference type="SAM" id="MobiDB-lite"/>
    </source>
</evidence>
<dbReference type="Gene3D" id="1.10.390.10">
    <property type="entry name" value="Neutral Protease Domain 2"/>
    <property type="match status" value="1"/>
</dbReference>
<dbReference type="Pfam" id="PF01447">
    <property type="entry name" value="Peptidase_M4"/>
    <property type="match status" value="1"/>
</dbReference>
<keyword evidence="4 8" id="KW-0732">Signal</keyword>
<evidence type="ECO:0000259" key="11">
    <source>
        <dbReference type="Pfam" id="PF02868"/>
    </source>
</evidence>
<dbReference type="PANTHER" id="PTHR33794">
    <property type="entry name" value="BACILLOLYSIN"/>
    <property type="match status" value="1"/>
</dbReference>
<organism evidence="13 14">
    <name type="scientific">Pilimelia columellifera subsp. columellifera</name>
    <dbReference type="NCBI Taxonomy" id="706583"/>
    <lineage>
        <taxon>Bacteria</taxon>
        <taxon>Bacillati</taxon>
        <taxon>Actinomycetota</taxon>
        <taxon>Actinomycetes</taxon>
        <taxon>Micromonosporales</taxon>
        <taxon>Micromonosporaceae</taxon>
        <taxon>Pilimelia</taxon>
    </lineage>
</organism>
<dbReference type="EC" id="3.4.24.-" evidence="8"/>
<gene>
    <name evidence="13" type="ORF">GCM10010201_21980</name>
</gene>
<comment type="function">
    <text evidence="8">Extracellular zinc metalloprotease.</text>
</comment>
<dbReference type="Pfam" id="PF02868">
    <property type="entry name" value="Peptidase_M4_C"/>
    <property type="match status" value="1"/>
</dbReference>
<dbReference type="InterPro" id="IPR023612">
    <property type="entry name" value="Peptidase_M4"/>
</dbReference>
<dbReference type="CDD" id="cd09597">
    <property type="entry name" value="M4_TLP"/>
    <property type="match status" value="1"/>
</dbReference>
<keyword evidence="3" id="KW-0479">Metal-binding</keyword>
<dbReference type="SUPFAM" id="SSF55486">
    <property type="entry name" value="Metalloproteases ('zincins'), catalytic domain"/>
    <property type="match status" value="1"/>
</dbReference>
<dbReference type="PANTHER" id="PTHR33794:SF1">
    <property type="entry name" value="BACILLOLYSIN"/>
    <property type="match status" value="1"/>
</dbReference>
<proteinExistence type="inferred from homology"/>
<feature type="compositionally biased region" description="Pro residues" evidence="9">
    <location>
        <begin position="528"/>
        <end position="546"/>
    </location>
</feature>
<feature type="domain" description="Peptidase M4" evidence="10">
    <location>
        <begin position="208"/>
        <end position="343"/>
    </location>
</feature>
<dbReference type="PRINTS" id="PR00730">
    <property type="entry name" value="THERMOLYSIN"/>
</dbReference>
<dbReference type="InterPro" id="IPR013856">
    <property type="entry name" value="Peptidase_M4_domain"/>
</dbReference>
<comment type="caution">
    <text evidence="13">The sequence shown here is derived from an EMBL/GenBank/DDBJ whole genome shotgun (WGS) entry which is preliminary data.</text>
</comment>
<feature type="chain" id="PRO_5044984842" description="Neutral metalloproteinase" evidence="8">
    <location>
        <begin position="29"/>
        <end position="580"/>
    </location>
</feature>
<dbReference type="RefSeq" id="WP_344171901.1">
    <property type="nucleotide sequence ID" value="NZ_BAAARY010000008.1"/>
</dbReference>
<dbReference type="InterPro" id="IPR011096">
    <property type="entry name" value="FTP_domain"/>
</dbReference>
<evidence type="ECO:0000256" key="4">
    <source>
        <dbReference type="ARBA" id="ARBA00022729"/>
    </source>
</evidence>
<keyword evidence="2 8" id="KW-0645">Protease</keyword>
<evidence type="ECO:0000256" key="2">
    <source>
        <dbReference type="ARBA" id="ARBA00022670"/>
    </source>
</evidence>
<comment type="similarity">
    <text evidence="1 8">Belongs to the peptidase M4 family.</text>
</comment>
<keyword evidence="5 8" id="KW-0378">Hydrolase</keyword>
<dbReference type="InterPro" id="IPR027268">
    <property type="entry name" value="Peptidase_M4/M1_CTD_sf"/>
</dbReference>
<dbReference type="Pfam" id="PF07504">
    <property type="entry name" value="FTP"/>
    <property type="match status" value="1"/>
</dbReference>
<dbReference type="Proteomes" id="UP001499978">
    <property type="component" value="Unassembled WGS sequence"/>
</dbReference>
<evidence type="ECO:0000259" key="10">
    <source>
        <dbReference type="Pfam" id="PF01447"/>
    </source>
</evidence>
<comment type="subcellular location">
    <subcellularLocation>
        <location evidence="8">Secreted</location>
    </subcellularLocation>
</comment>
<reference evidence="14" key="1">
    <citation type="journal article" date="2019" name="Int. J. Syst. Evol. Microbiol.">
        <title>The Global Catalogue of Microorganisms (GCM) 10K type strain sequencing project: providing services to taxonomists for standard genome sequencing and annotation.</title>
        <authorList>
            <consortium name="The Broad Institute Genomics Platform"/>
            <consortium name="The Broad Institute Genome Sequencing Center for Infectious Disease"/>
            <person name="Wu L."/>
            <person name="Ma J."/>
        </authorList>
    </citation>
    <scope>NUCLEOTIDE SEQUENCE [LARGE SCALE GENOMIC DNA]</scope>
    <source>
        <strain evidence="14">JCM 3367</strain>
    </source>
</reference>
<evidence type="ECO:0000256" key="7">
    <source>
        <dbReference type="ARBA" id="ARBA00023049"/>
    </source>
</evidence>
<sequence length="580" mass="59124">MKKKVAVTLGAVAIVAGSVVLKSPVGLAATTSDGSPLTAAQSVNLARSTVASLVATDPARFHATANEAYVDLGVVSQDGLQYVGYSRQYAGLPVFGGDFVVVTDSAGAYLSSTVAQERALLLESTTATVGVAEATRIARGKMKSVVAAQTPQLTVVAQGAGVLAYEVVVEGTVAAENGGQRPSRQHVFVNAATGAVMKQSYDEVLDAAGTGAYYGKVELSLQESGGRVSMIDTARPGLQCGGQDGTPFAKAGGEFGTGAGTDLESACVDAMHAVAKEWDMLKEWLGRDGIDGKGRGFPIQVGLQQVNAFWNGRFTSYGHSQDNKRQLTVMDVVGHEFGHAIFQNTPGGSGGGNESGGLNESTGDIFGALTESFANDPKDKPDYDVGELADLVGQGPIRVMSDPSKVGDPNCFSNEIPNTEVHAAAGPQNHWFYLLAEGSNPASGPASPTCDNSKIETGIGIQKAGKIFMGALNRKTSGWTHAKARAASVAAAAELFPNGPECQAVKTAWTAVSVPASGNEPGCASGPGGPPAPTASPTDAPTPSPQHPSGGPTETASPGVPPSSPAGGTPSTSGYPARRH</sequence>
<dbReference type="InterPro" id="IPR001570">
    <property type="entry name" value="Peptidase_M4_C_domain"/>
</dbReference>
<keyword evidence="6 8" id="KW-0862">Zinc</keyword>
<evidence type="ECO:0000256" key="1">
    <source>
        <dbReference type="ARBA" id="ARBA00009388"/>
    </source>
</evidence>
<name>A0ABP6AUW2_9ACTN</name>
<evidence type="ECO:0000256" key="5">
    <source>
        <dbReference type="ARBA" id="ARBA00022801"/>
    </source>
</evidence>
<evidence type="ECO:0000259" key="12">
    <source>
        <dbReference type="Pfam" id="PF07504"/>
    </source>
</evidence>
<feature type="domain" description="Peptidase M4 C-terminal" evidence="11">
    <location>
        <begin position="353"/>
        <end position="514"/>
    </location>
</feature>
<evidence type="ECO:0000256" key="6">
    <source>
        <dbReference type="ARBA" id="ARBA00022833"/>
    </source>
</evidence>
<keyword evidence="14" id="KW-1185">Reference proteome</keyword>
<evidence type="ECO:0000256" key="3">
    <source>
        <dbReference type="ARBA" id="ARBA00022723"/>
    </source>
</evidence>
<feature type="region of interest" description="Disordered" evidence="9">
    <location>
        <begin position="517"/>
        <end position="580"/>
    </location>
</feature>
<feature type="compositionally biased region" description="Low complexity" evidence="9">
    <location>
        <begin position="565"/>
        <end position="574"/>
    </location>
</feature>
<feature type="domain" description="FTP" evidence="12">
    <location>
        <begin position="77"/>
        <end position="111"/>
    </location>
</feature>
<dbReference type="Gene3D" id="3.10.170.10">
    <property type="match status" value="1"/>
</dbReference>
<feature type="signal peptide" evidence="8">
    <location>
        <begin position="1"/>
        <end position="28"/>
    </location>
</feature>
<keyword evidence="7 8" id="KW-0482">Metalloprotease</keyword>
<keyword evidence="8" id="KW-0964">Secreted</keyword>